<dbReference type="PANTHER" id="PTHR43328:SF1">
    <property type="entry name" value="N-ACETYLTRANSFERASE DOMAIN-CONTAINING PROTEIN"/>
    <property type="match status" value="1"/>
</dbReference>
<dbReference type="AlphaFoldDB" id="A0A0C2XB34"/>
<evidence type="ECO:0000259" key="1">
    <source>
        <dbReference type="Pfam" id="PF13302"/>
    </source>
</evidence>
<dbReference type="Pfam" id="PF13302">
    <property type="entry name" value="Acetyltransf_3"/>
    <property type="match status" value="1"/>
</dbReference>
<proteinExistence type="predicted"/>
<feature type="domain" description="N-acetyltransferase" evidence="1">
    <location>
        <begin position="28"/>
        <end position="217"/>
    </location>
</feature>
<sequence>MTNPQLYPLEVNPATGEPFLRLRRHRNIILTPPRTDDTHRLLQPLNDENVHVWLAGSPYPYLLEHAEQWISSIKLKFDSILEELESARDDPRLRITDGCPVGYLREIKDDGTELFIGEISIKRFNYGELIGPNELNWDTKAAFEDENSKRPVGDPGIVWTIGDFLIASHHGRGIMSDTVDTLMHEWAIPRMNCQHLICSALIGNEGSVRVFEKNGFEIKKRVEEYKVVKGIRRGLVVLEWKAV</sequence>
<name>A0A0C2XB34_AMAMK</name>
<dbReference type="PANTHER" id="PTHR43328">
    <property type="entry name" value="ACETYLTRANSFERASE-RELATED"/>
    <property type="match status" value="1"/>
</dbReference>
<protein>
    <recommendedName>
        <fullName evidence="1">N-acetyltransferase domain-containing protein</fullName>
    </recommendedName>
</protein>
<dbReference type="HOGENOM" id="CLU_073647_1_0_1"/>
<organism evidence="2 3">
    <name type="scientific">Amanita muscaria (strain Koide BX008)</name>
    <dbReference type="NCBI Taxonomy" id="946122"/>
    <lineage>
        <taxon>Eukaryota</taxon>
        <taxon>Fungi</taxon>
        <taxon>Dikarya</taxon>
        <taxon>Basidiomycota</taxon>
        <taxon>Agaricomycotina</taxon>
        <taxon>Agaricomycetes</taxon>
        <taxon>Agaricomycetidae</taxon>
        <taxon>Agaricales</taxon>
        <taxon>Pluteineae</taxon>
        <taxon>Amanitaceae</taxon>
        <taxon>Amanita</taxon>
    </lineage>
</organism>
<reference evidence="2 3" key="1">
    <citation type="submission" date="2014-04" db="EMBL/GenBank/DDBJ databases">
        <title>Evolutionary Origins and Diversification of the Mycorrhizal Mutualists.</title>
        <authorList>
            <consortium name="DOE Joint Genome Institute"/>
            <consortium name="Mycorrhizal Genomics Consortium"/>
            <person name="Kohler A."/>
            <person name="Kuo A."/>
            <person name="Nagy L.G."/>
            <person name="Floudas D."/>
            <person name="Copeland A."/>
            <person name="Barry K.W."/>
            <person name="Cichocki N."/>
            <person name="Veneault-Fourrey C."/>
            <person name="LaButti K."/>
            <person name="Lindquist E.A."/>
            <person name="Lipzen A."/>
            <person name="Lundell T."/>
            <person name="Morin E."/>
            <person name="Murat C."/>
            <person name="Riley R."/>
            <person name="Ohm R."/>
            <person name="Sun H."/>
            <person name="Tunlid A."/>
            <person name="Henrissat B."/>
            <person name="Grigoriev I.V."/>
            <person name="Hibbett D.S."/>
            <person name="Martin F."/>
        </authorList>
    </citation>
    <scope>NUCLEOTIDE SEQUENCE [LARGE SCALE GENOMIC DNA]</scope>
    <source>
        <strain evidence="2 3">Koide BX008</strain>
    </source>
</reference>
<gene>
    <name evidence="2" type="ORF">M378DRAFT_183008</name>
</gene>
<dbReference type="OrthoDB" id="630895at2759"/>
<accession>A0A0C2XB34</accession>
<evidence type="ECO:0000313" key="3">
    <source>
        <dbReference type="Proteomes" id="UP000054549"/>
    </source>
</evidence>
<dbReference type="InterPro" id="IPR016181">
    <property type="entry name" value="Acyl_CoA_acyltransferase"/>
</dbReference>
<dbReference type="SUPFAM" id="SSF55729">
    <property type="entry name" value="Acyl-CoA N-acyltransferases (Nat)"/>
    <property type="match status" value="1"/>
</dbReference>
<keyword evidence="3" id="KW-1185">Reference proteome</keyword>
<evidence type="ECO:0000313" key="2">
    <source>
        <dbReference type="EMBL" id="KIL71627.1"/>
    </source>
</evidence>
<dbReference type="EMBL" id="KN818222">
    <property type="protein sequence ID" value="KIL71627.1"/>
    <property type="molecule type" value="Genomic_DNA"/>
</dbReference>
<dbReference type="GO" id="GO:0016747">
    <property type="term" value="F:acyltransferase activity, transferring groups other than amino-acyl groups"/>
    <property type="evidence" value="ECO:0007669"/>
    <property type="project" value="InterPro"/>
</dbReference>
<dbReference type="STRING" id="946122.A0A0C2XB34"/>
<dbReference type="Gene3D" id="3.40.630.30">
    <property type="match status" value="1"/>
</dbReference>
<dbReference type="InParanoid" id="A0A0C2XB34"/>
<dbReference type="InterPro" id="IPR000182">
    <property type="entry name" value="GNAT_dom"/>
</dbReference>
<dbReference type="Proteomes" id="UP000054549">
    <property type="component" value="Unassembled WGS sequence"/>
</dbReference>